<evidence type="ECO:0000313" key="2">
    <source>
        <dbReference type="EMBL" id="KAB1633805.1"/>
    </source>
</evidence>
<proteinExistence type="predicted"/>
<comment type="caution">
    <text evidence="2">The sequence shown here is derived from an EMBL/GenBank/DDBJ whole genome shotgun (WGS) entry which is preliminary data.</text>
</comment>
<evidence type="ECO:0000313" key="3">
    <source>
        <dbReference type="Proteomes" id="UP000481339"/>
    </source>
</evidence>
<dbReference type="GO" id="GO:0016757">
    <property type="term" value="F:glycosyltransferase activity"/>
    <property type="evidence" value="ECO:0007669"/>
    <property type="project" value="TreeGrafter"/>
</dbReference>
<dbReference type="SUPFAM" id="SSF53756">
    <property type="entry name" value="UDP-Glycosyltransferase/glycogen phosphorylase"/>
    <property type="match status" value="1"/>
</dbReference>
<dbReference type="Pfam" id="PF13692">
    <property type="entry name" value="Glyco_trans_1_4"/>
    <property type="match status" value="1"/>
</dbReference>
<keyword evidence="1 2" id="KW-0808">Transferase</keyword>
<accession>A0A7C8BPZ1</accession>
<gene>
    <name evidence="2" type="ORF">F8O02_02510</name>
</gene>
<dbReference type="PANTHER" id="PTHR46401">
    <property type="entry name" value="GLYCOSYLTRANSFERASE WBBK-RELATED"/>
    <property type="match status" value="1"/>
</dbReference>
<dbReference type="OrthoDB" id="9801609at2"/>
<evidence type="ECO:0000256" key="1">
    <source>
        <dbReference type="ARBA" id="ARBA00022679"/>
    </source>
</evidence>
<keyword evidence="3" id="KW-1185">Reference proteome</keyword>
<dbReference type="EMBL" id="WBKA01000001">
    <property type="protein sequence ID" value="KAB1633805.1"/>
    <property type="molecule type" value="Genomic_DNA"/>
</dbReference>
<dbReference type="AlphaFoldDB" id="A0A7C8BPZ1"/>
<dbReference type="Gene3D" id="3.40.50.2000">
    <property type="entry name" value="Glycogen Phosphorylase B"/>
    <property type="match status" value="2"/>
</dbReference>
<organism evidence="2 3">
    <name type="scientific">Pseudoclavibacter caeni</name>
    <dbReference type="NCBI Taxonomy" id="908846"/>
    <lineage>
        <taxon>Bacteria</taxon>
        <taxon>Bacillati</taxon>
        <taxon>Actinomycetota</taxon>
        <taxon>Actinomycetes</taxon>
        <taxon>Micrococcales</taxon>
        <taxon>Microbacteriaceae</taxon>
        <taxon>Pseudoclavibacter</taxon>
    </lineage>
</organism>
<dbReference type="GO" id="GO:0009103">
    <property type="term" value="P:lipopolysaccharide biosynthetic process"/>
    <property type="evidence" value="ECO:0007669"/>
    <property type="project" value="TreeGrafter"/>
</dbReference>
<dbReference type="Proteomes" id="UP000481339">
    <property type="component" value="Unassembled WGS sequence"/>
</dbReference>
<reference evidence="2 3" key="1">
    <citation type="submission" date="2019-09" db="EMBL/GenBank/DDBJ databases">
        <title>Phylogeny of genus Pseudoclavibacter and closely related genus.</title>
        <authorList>
            <person name="Li Y."/>
        </authorList>
    </citation>
    <scope>NUCLEOTIDE SEQUENCE [LARGE SCALE GENOMIC DNA]</scope>
    <source>
        <strain evidence="2 3">JCM 16921</strain>
    </source>
</reference>
<dbReference type="RefSeq" id="WP_158035642.1">
    <property type="nucleotide sequence ID" value="NZ_BAAAZV010000013.1"/>
</dbReference>
<sequence length="376" mass="42005">MRLGFDARYIRTDHHDGISRFSTELAAAVWDEAGRRPDDEVVFLIHDPAQRALLPAGVPTLMLHAPTSWREPFASLRVRDAGFDAVFSPMQTFGSFGHRGRFRLVLSLHDLIYYRHRTPPRELAWPIRLGWRLFYLTRLPQRLTLDAADAVVTVSETSRRQIAQARLTRRPLWVVANAPQATGTRADRSVWSETAPLDLVYMGSFMGYKDVETLVRAQRRLGEATRLHLLSRISPERERELARLAGGADVVFHHGVSDAVYTRLLTGNALLVTASRDEGYGLPIAEALALGTPAVVTDLEIFHEVAGDGARYAPAGDDAAFAQAIRSLRPVATRRRLADAGLARMARHTWRDSAVTLLDRLEELTATPPRAARARR</sequence>
<name>A0A7C8BPZ1_9MICO</name>
<dbReference type="PANTHER" id="PTHR46401:SF2">
    <property type="entry name" value="GLYCOSYLTRANSFERASE WBBK-RELATED"/>
    <property type="match status" value="1"/>
</dbReference>
<protein>
    <submittedName>
        <fullName evidence="2">Glycosyltransferase family 4 protein</fullName>
    </submittedName>
</protein>